<reference evidence="7 8" key="1">
    <citation type="submission" date="2024-09" db="EMBL/GenBank/DDBJ databases">
        <authorList>
            <person name="Sun Q."/>
            <person name="Mori K."/>
        </authorList>
    </citation>
    <scope>NUCLEOTIDE SEQUENCE [LARGE SCALE GENOMIC DNA]</scope>
    <source>
        <strain evidence="7 8">NCAIM B.02537</strain>
    </source>
</reference>
<feature type="transmembrane region" description="Helical" evidence="6">
    <location>
        <begin position="343"/>
        <end position="365"/>
    </location>
</feature>
<feature type="transmembrane region" description="Helical" evidence="6">
    <location>
        <begin position="81"/>
        <end position="114"/>
    </location>
</feature>
<organism evidence="7 8">
    <name type="scientific">Novosphingobium aquiterrae</name>
    <dbReference type="NCBI Taxonomy" id="624388"/>
    <lineage>
        <taxon>Bacteria</taxon>
        <taxon>Pseudomonadati</taxon>
        <taxon>Pseudomonadota</taxon>
        <taxon>Alphaproteobacteria</taxon>
        <taxon>Sphingomonadales</taxon>
        <taxon>Sphingomonadaceae</taxon>
        <taxon>Novosphingobium</taxon>
    </lineage>
</organism>
<proteinExistence type="predicted"/>
<keyword evidence="4 6" id="KW-1133">Transmembrane helix</keyword>
<keyword evidence="8" id="KW-1185">Reference proteome</keyword>
<evidence type="ECO:0000256" key="5">
    <source>
        <dbReference type="ARBA" id="ARBA00023136"/>
    </source>
</evidence>
<evidence type="ECO:0000313" key="7">
    <source>
        <dbReference type="EMBL" id="MFC0588808.1"/>
    </source>
</evidence>
<protein>
    <submittedName>
        <fullName evidence="7">MFS transporter</fullName>
    </submittedName>
</protein>
<feature type="transmembrane region" description="Helical" evidence="6">
    <location>
        <begin position="214"/>
        <end position="233"/>
    </location>
</feature>
<feature type="transmembrane region" description="Helical" evidence="6">
    <location>
        <begin position="50"/>
        <end position="69"/>
    </location>
</feature>
<feature type="transmembrane region" description="Helical" evidence="6">
    <location>
        <begin position="245"/>
        <end position="263"/>
    </location>
</feature>
<sequence>METRRPRLSLVRILEMNLGFLGLQFSFGLQQANMGPIWGYLGAKEADFSWLGIAGPLTGLLVQPIIGVMSDRTGGRWGRRTPYFLVGALMCSLGLFLMPLSNAVLMAFSLMFLLDVGNNVTMEPYRAYVNDRLDPEQRTWGFLSQSAFTGLAQTLAYLAPSILVGLGISQTADVRGTIPQFVVISFWIGAFLSLTTIAWSVLRVPELPLSDEERARIAALPKGVGATFAEIFGAMKDMPRQMRTMAWMSLFQWYAMCGLWGYATNSVARSAFHTADNQSLEFQHAQLLYGKVGALYNFIAFLTAFAMPFLAKRYGAARLHGACLVAMALAFFALPQIGDKGLIFLPAIGFGLGWASIMGNPYIVLANAIPAERTGVYMGLFNVMICAPMLIYAATMRLFYEPLLGGDPRNVLMLSGVLMLCAAVAIWRVRENPVPQAQAAV</sequence>
<evidence type="ECO:0000256" key="2">
    <source>
        <dbReference type="ARBA" id="ARBA00022448"/>
    </source>
</evidence>
<keyword evidence="5 6" id="KW-0472">Membrane</keyword>
<dbReference type="PANTHER" id="PTHR19432:SF35">
    <property type="entry name" value="SOLUTE CARRIER FAMILY 45 MEMBER 3 ISOFORM X1"/>
    <property type="match status" value="1"/>
</dbReference>
<evidence type="ECO:0000256" key="3">
    <source>
        <dbReference type="ARBA" id="ARBA00022692"/>
    </source>
</evidence>
<comment type="subcellular location">
    <subcellularLocation>
        <location evidence="1">Membrane</location>
        <topology evidence="1">Multi-pass membrane protein</topology>
    </subcellularLocation>
</comment>
<feature type="transmembrane region" description="Helical" evidence="6">
    <location>
        <begin position="377"/>
        <end position="399"/>
    </location>
</feature>
<gene>
    <name evidence="7" type="ORF">ACFFF7_05220</name>
</gene>
<dbReference type="Proteomes" id="UP001589943">
    <property type="component" value="Unassembled WGS sequence"/>
</dbReference>
<evidence type="ECO:0000256" key="6">
    <source>
        <dbReference type="SAM" id="Phobius"/>
    </source>
</evidence>
<feature type="transmembrane region" description="Helical" evidence="6">
    <location>
        <begin position="318"/>
        <end position="337"/>
    </location>
</feature>
<feature type="transmembrane region" description="Helical" evidence="6">
    <location>
        <begin position="411"/>
        <end position="429"/>
    </location>
</feature>
<dbReference type="InterPro" id="IPR011701">
    <property type="entry name" value="MFS"/>
</dbReference>
<dbReference type="SUPFAM" id="SSF103473">
    <property type="entry name" value="MFS general substrate transporter"/>
    <property type="match status" value="1"/>
</dbReference>
<name>A0ABV6PIB2_9SPHN</name>
<evidence type="ECO:0000256" key="1">
    <source>
        <dbReference type="ARBA" id="ARBA00004141"/>
    </source>
</evidence>
<keyword evidence="2" id="KW-0813">Transport</keyword>
<feature type="transmembrane region" description="Helical" evidence="6">
    <location>
        <begin position="147"/>
        <end position="169"/>
    </location>
</feature>
<dbReference type="InterPro" id="IPR036259">
    <property type="entry name" value="MFS_trans_sf"/>
</dbReference>
<evidence type="ECO:0000256" key="4">
    <source>
        <dbReference type="ARBA" id="ARBA00022989"/>
    </source>
</evidence>
<evidence type="ECO:0000313" key="8">
    <source>
        <dbReference type="Proteomes" id="UP001589943"/>
    </source>
</evidence>
<dbReference type="Gene3D" id="1.20.1250.20">
    <property type="entry name" value="MFS general substrate transporter like domains"/>
    <property type="match status" value="1"/>
</dbReference>
<feature type="transmembrane region" description="Helical" evidence="6">
    <location>
        <begin position="181"/>
        <end position="202"/>
    </location>
</feature>
<feature type="transmembrane region" description="Helical" evidence="6">
    <location>
        <begin position="294"/>
        <end position="311"/>
    </location>
</feature>
<dbReference type="Pfam" id="PF07690">
    <property type="entry name" value="MFS_1"/>
    <property type="match status" value="1"/>
</dbReference>
<dbReference type="EMBL" id="JBHLTL010000001">
    <property type="protein sequence ID" value="MFC0588808.1"/>
    <property type="molecule type" value="Genomic_DNA"/>
</dbReference>
<comment type="caution">
    <text evidence="7">The sequence shown here is derived from an EMBL/GenBank/DDBJ whole genome shotgun (WGS) entry which is preliminary data.</text>
</comment>
<keyword evidence="3 6" id="KW-0812">Transmembrane</keyword>
<dbReference type="PANTHER" id="PTHR19432">
    <property type="entry name" value="SUGAR TRANSPORTER"/>
    <property type="match status" value="1"/>
</dbReference>
<accession>A0ABV6PIB2</accession>
<dbReference type="RefSeq" id="WP_379480297.1">
    <property type="nucleotide sequence ID" value="NZ_JBHLTL010000001.1"/>
</dbReference>